<accession>A0A8J5ZX93</accession>
<feature type="compositionally biased region" description="Basic and acidic residues" evidence="2">
    <location>
        <begin position="116"/>
        <end position="135"/>
    </location>
</feature>
<gene>
    <name evidence="3" type="ORF">CXB51_005718</name>
</gene>
<organism evidence="3 4">
    <name type="scientific">Gossypium anomalum</name>
    <dbReference type="NCBI Taxonomy" id="47600"/>
    <lineage>
        <taxon>Eukaryota</taxon>
        <taxon>Viridiplantae</taxon>
        <taxon>Streptophyta</taxon>
        <taxon>Embryophyta</taxon>
        <taxon>Tracheophyta</taxon>
        <taxon>Spermatophyta</taxon>
        <taxon>Magnoliopsida</taxon>
        <taxon>eudicotyledons</taxon>
        <taxon>Gunneridae</taxon>
        <taxon>Pentapetalae</taxon>
        <taxon>rosids</taxon>
        <taxon>malvids</taxon>
        <taxon>Malvales</taxon>
        <taxon>Malvaceae</taxon>
        <taxon>Malvoideae</taxon>
        <taxon>Gossypium</taxon>
    </lineage>
</organism>
<proteinExistence type="inferred from homology"/>
<evidence type="ECO:0000256" key="2">
    <source>
        <dbReference type="SAM" id="MobiDB-lite"/>
    </source>
</evidence>
<dbReference type="Proteomes" id="UP000701853">
    <property type="component" value="Chromosome 3"/>
</dbReference>
<evidence type="ECO:0000256" key="1">
    <source>
        <dbReference type="ARBA" id="ARBA00010016"/>
    </source>
</evidence>
<protein>
    <recommendedName>
        <fullName evidence="5">QWRF motif-containing protein 2-like</fullName>
    </recommendedName>
</protein>
<comment type="similarity">
    <text evidence="1">Belongs to the QWRF family.</text>
</comment>
<evidence type="ECO:0000313" key="4">
    <source>
        <dbReference type="Proteomes" id="UP000701853"/>
    </source>
</evidence>
<reference evidence="3 4" key="1">
    <citation type="journal article" date="2021" name="bioRxiv">
        <title>The Gossypium anomalum genome as a resource for cotton improvement and evolutionary analysis of hybrid incompatibility.</title>
        <authorList>
            <person name="Grover C.E."/>
            <person name="Yuan D."/>
            <person name="Arick M.A."/>
            <person name="Miller E.R."/>
            <person name="Hu G."/>
            <person name="Peterson D.G."/>
            <person name="Wendel J.F."/>
            <person name="Udall J.A."/>
        </authorList>
    </citation>
    <scope>NUCLEOTIDE SEQUENCE [LARGE SCALE GENOMIC DNA]</scope>
    <source>
        <strain evidence="3">JFW-Udall</strain>
        <tissue evidence="3">Leaf</tissue>
    </source>
</reference>
<evidence type="ECO:0008006" key="5">
    <source>
        <dbReference type="Google" id="ProtNLM"/>
    </source>
</evidence>
<sequence>MVAATLNPKHLGGTGLLPPLLPSDPHNSIPPPPQNSRKCLSTSSSHSNSSTKHTTSSAIKRSQPVERRHAVTPPSNKPMRLKTDNANNNTADKVSKATPAPSPCPTKKETTKRRKPTLETRRTEQTEISKTERWPARLRLPNSVTSRSMACTDERKGLNGSVNGNVLGPLQDSMADNRDITAVTPVESKAQRGLAASDTESVSSGSTSGSSQSSSANVDVKRGPPGIMVSARSWEQTANRVCRSHPGSPVPKKNTARTKLIVPDKFGTDTPFSSPNGVLNSRGQLPPIHGPVRPASPSKLGSSSTRGMSPRLRNGLDDNLVTRLSILSFVGDGFKIGENKVSDANLLRLLHNRWLQWRFVNARADATLSSQRSNAEVFPSDQIQRPCETLRSKSLHNAWTTTSKLRESVRAKRTELQLLRQNLKLISILKGHMILLDEWTILDHDYCSSLSGATEALMASMVRLPVVCGARVDVPKLQDAICSAVDLLQATALSIHSLVSKVAKVNCLASELGNLSSNEVLLLYQCKELLSAVAGMQVKECSLRTHISQQNRLPSTFDNTIGRLI</sequence>
<comment type="caution">
    <text evidence="3">The sequence shown here is derived from an EMBL/GenBank/DDBJ whole genome shotgun (WGS) entry which is preliminary data.</text>
</comment>
<name>A0A8J5ZX93_9ROSI</name>
<feature type="compositionally biased region" description="Low complexity" evidence="2">
    <location>
        <begin position="41"/>
        <end position="57"/>
    </location>
</feature>
<dbReference type="InterPro" id="IPR007573">
    <property type="entry name" value="QWRF"/>
</dbReference>
<feature type="compositionally biased region" description="Low complexity" evidence="2">
    <location>
        <begin position="197"/>
        <end position="215"/>
    </location>
</feature>
<keyword evidence="4" id="KW-1185">Reference proteome</keyword>
<dbReference type="Pfam" id="PF04484">
    <property type="entry name" value="QWRF"/>
    <property type="match status" value="1"/>
</dbReference>
<feature type="region of interest" description="Disordered" evidence="2">
    <location>
        <begin position="1"/>
        <end position="136"/>
    </location>
</feature>
<feature type="compositionally biased region" description="Low complexity" evidence="2">
    <location>
        <begin position="158"/>
        <end position="168"/>
    </location>
</feature>
<evidence type="ECO:0000313" key="3">
    <source>
        <dbReference type="EMBL" id="KAG8499264.1"/>
    </source>
</evidence>
<dbReference type="GO" id="GO:0008017">
    <property type="term" value="F:microtubule binding"/>
    <property type="evidence" value="ECO:0007669"/>
    <property type="project" value="TreeGrafter"/>
</dbReference>
<dbReference type="EMBL" id="JAHUZN010000003">
    <property type="protein sequence ID" value="KAG8499264.1"/>
    <property type="molecule type" value="Genomic_DNA"/>
</dbReference>
<dbReference type="GO" id="GO:0005737">
    <property type="term" value="C:cytoplasm"/>
    <property type="evidence" value="ECO:0007669"/>
    <property type="project" value="TreeGrafter"/>
</dbReference>
<dbReference type="GO" id="GO:0005880">
    <property type="term" value="C:nuclear microtubule"/>
    <property type="evidence" value="ECO:0007669"/>
    <property type="project" value="TreeGrafter"/>
</dbReference>
<feature type="region of interest" description="Disordered" evidence="2">
    <location>
        <begin position="154"/>
        <end position="173"/>
    </location>
</feature>
<dbReference type="OrthoDB" id="1924320at2759"/>
<dbReference type="AlphaFoldDB" id="A0A8J5ZX93"/>
<dbReference type="PANTHER" id="PTHR31807">
    <property type="entry name" value="AUGMIN FAMILY MEMBER"/>
    <property type="match status" value="1"/>
</dbReference>
<feature type="region of interest" description="Disordered" evidence="2">
    <location>
        <begin position="291"/>
        <end position="314"/>
    </location>
</feature>
<feature type="region of interest" description="Disordered" evidence="2">
    <location>
        <begin position="186"/>
        <end position="225"/>
    </location>
</feature>
<dbReference type="GO" id="GO:0051225">
    <property type="term" value="P:spindle assembly"/>
    <property type="evidence" value="ECO:0007669"/>
    <property type="project" value="TreeGrafter"/>
</dbReference>
<dbReference type="PANTHER" id="PTHR31807:SF38">
    <property type="entry name" value="QWRF MOTIF-CONTAINING PROTEIN 9"/>
    <property type="match status" value="1"/>
</dbReference>